<dbReference type="SUPFAM" id="SSF53067">
    <property type="entry name" value="Actin-like ATPase domain"/>
    <property type="match status" value="2"/>
</dbReference>
<dbReference type="PANTHER" id="PTHR43435:SF1">
    <property type="entry name" value="PROTEIN MPA43"/>
    <property type="match status" value="1"/>
</dbReference>
<protein>
    <submittedName>
        <fullName evidence="2">DEBR0S4_06282g1_1</fullName>
    </submittedName>
</protein>
<keyword evidence="3" id="KW-1185">Reference proteome</keyword>
<dbReference type="InterPro" id="IPR043129">
    <property type="entry name" value="ATPase_NBD"/>
</dbReference>
<dbReference type="Gene3D" id="3.30.420.40">
    <property type="match status" value="2"/>
</dbReference>
<gene>
    <name evidence="2" type="ORF">DEBR0S4_06282G</name>
</gene>
<accession>A0A7D9CYM3</accession>
<dbReference type="GO" id="GO:0019150">
    <property type="term" value="F:D-ribulokinase activity"/>
    <property type="evidence" value="ECO:0007669"/>
    <property type="project" value="TreeGrafter"/>
</dbReference>
<sequence>MTNCFIGIDVGSKSVRAVAIGSDDGAILAKCEHPISYEVDPQDKSYITSSQEDLWNATVYCIRGAIEHMAFEPVVEAICVDATCSLAVSKVTSKGTVLPQDTDHLYGEGKCEEKDREKDKDKDREKDKGIVFWMDHRSKECWTPDGCKEYLNKLGGCFIPEMAVPKVQKIYHDLRHLGREAEFQQLLFFDLHNWLECMLIDGPQNLNAKGSTLSEEWYNHENIGIDGSLAGFTLEFYNRSCKIPLQSEQIRQGRSRLDSGVPFAGEVLGTVNKSLESALGIKQKQPVNVCSGLIDCYASFFTNFATNNVPQNQICAENTVIMVAGTSACYLTASRKPIEPPNGMWGGFQIMPGQWFYEGGLSCCGILLENLFDYHPCSPKARGMNPKSASFWYEVDRMVKDETSAFSCPWMMNATKYYSGEYLGNRTPFNDSQISAYMIGGSMVPDRADFVSRYLLILEHIVLESRLMLQCFVEDSFPVKNILVCGSFSKNNLFLGLMSQVLHAKLGIYVVKSAGNAVDEKFQSALGMARLARSKLTSCAKLDAGTFSFIHSEDDQKLVELMDVKYEMLEHMIRLQQSFNDRVHNIT</sequence>
<dbReference type="AlphaFoldDB" id="A0A7D9CYM3"/>
<dbReference type="GO" id="GO:0005737">
    <property type="term" value="C:cytoplasm"/>
    <property type="evidence" value="ECO:0007669"/>
    <property type="project" value="TreeGrafter"/>
</dbReference>
<reference evidence="2 3" key="1">
    <citation type="submission" date="2019-07" db="EMBL/GenBank/DDBJ databases">
        <authorList>
            <person name="Friedrich A."/>
            <person name="Schacherer J."/>
        </authorList>
    </citation>
    <scope>NUCLEOTIDE SEQUENCE [LARGE SCALE GENOMIC DNA]</scope>
</reference>
<dbReference type="GO" id="GO:0019321">
    <property type="term" value="P:pentose metabolic process"/>
    <property type="evidence" value="ECO:0007669"/>
    <property type="project" value="TreeGrafter"/>
</dbReference>
<evidence type="ECO:0000313" key="2">
    <source>
        <dbReference type="EMBL" id="VUG18935.1"/>
    </source>
</evidence>
<evidence type="ECO:0000313" key="3">
    <source>
        <dbReference type="Proteomes" id="UP000478008"/>
    </source>
</evidence>
<dbReference type="EMBL" id="CABFWN010000004">
    <property type="protein sequence ID" value="VUG18935.1"/>
    <property type="molecule type" value="Genomic_DNA"/>
</dbReference>
<dbReference type="PANTHER" id="PTHR43435">
    <property type="entry name" value="RIBULOKINASE"/>
    <property type="match status" value="1"/>
</dbReference>
<feature type="domain" description="Carbohydrate kinase FGGY C-terminal" evidence="1">
    <location>
        <begin position="322"/>
        <end position="513"/>
    </location>
</feature>
<proteinExistence type="predicted"/>
<dbReference type="Pfam" id="PF02782">
    <property type="entry name" value="FGGY_C"/>
    <property type="match status" value="1"/>
</dbReference>
<dbReference type="InterPro" id="IPR018485">
    <property type="entry name" value="FGGY_C"/>
</dbReference>
<evidence type="ECO:0000259" key="1">
    <source>
        <dbReference type="Pfam" id="PF02782"/>
    </source>
</evidence>
<name>A0A7D9CYM3_DEKBR</name>
<organism evidence="2 3">
    <name type="scientific">Dekkera bruxellensis</name>
    <name type="common">Brettanomyces custersii</name>
    <dbReference type="NCBI Taxonomy" id="5007"/>
    <lineage>
        <taxon>Eukaryota</taxon>
        <taxon>Fungi</taxon>
        <taxon>Dikarya</taxon>
        <taxon>Ascomycota</taxon>
        <taxon>Saccharomycotina</taxon>
        <taxon>Pichiomycetes</taxon>
        <taxon>Pichiales</taxon>
        <taxon>Pichiaceae</taxon>
        <taxon>Brettanomyces</taxon>
    </lineage>
</organism>
<dbReference type="Proteomes" id="UP000478008">
    <property type="component" value="Unassembled WGS sequence"/>
</dbReference>